<dbReference type="GO" id="GO:0004126">
    <property type="term" value="F:cytidine deaminase activity"/>
    <property type="evidence" value="ECO:0007669"/>
    <property type="project" value="TreeGrafter"/>
</dbReference>
<name>A0A9N9AFZ0_9GLOM</name>
<dbReference type="InterPro" id="IPR002125">
    <property type="entry name" value="CMP_dCMP_dom"/>
</dbReference>
<sequence>MRIVHIRISVLDVHYLTKMGNGVNVENCSYGATICAERAAIIKAVSEGQKKFLALGVSTDVNEFNSPCGMCRQFLTEFVHDNFPIYLVKPDRTYKKITFEKLMPDPFRLDSSSMEKKIN</sequence>
<dbReference type="PROSITE" id="PS00903">
    <property type="entry name" value="CYT_DCMP_DEAMINASES_1"/>
    <property type="match status" value="1"/>
</dbReference>
<dbReference type="Gene3D" id="3.40.140.10">
    <property type="entry name" value="Cytidine Deaminase, domain 2"/>
    <property type="match status" value="1"/>
</dbReference>
<dbReference type="Pfam" id="PF00383">
    <property type="entry name" value="dCMP_cyt_deam_1"/>
    <property type="match status" value="1"/>
</dbReference>
<protein>
    <submittedName>
        <fullName evidence="6">10561_t:CDS:1</fullName>
    </submittedName>
</protein>
<dbReference type="InterPro" id="IPR016193">
    <property type="entry name" value="Cytidine_deaminase-like"/>
</dbReference>
<comment type="similarity">
    <text evidence="1">Belongs to the cytidine and deoxycytidylate deaminase family.</text>
</comment>
<evidence type="ECO:0000256" key="4">
    <source>
        <dbReference type="ARBA" id="ARBA00022833"/>
    </source>
</evidence>
<dbReference type="GO" id="GO:0055086">
    <property type="term" value="P:nucleobase-containing small molecule metabolic process"/>
    <property type="evidence" value="ECO:0007669"/>
    <property type="project" value="UniProtKB-ARBA"/>
</dbReference>
<dbReference type="AlphaFoldDB" id="A0A9N9AFZ0"/>
<keyword evidence="4" id="KW-0862">Zinc</keyword>
<accession>A0A9N9AFZ0</accession>
<gene>
    <name evidence="6" type="ORF">ALEPTO_LOCUS4968</name>
</gene>
<feature type="domain" description="CMP/dCMP-type deaminase" evidence="5">
    <location>
        <begin position="1"/>
        <end position="110"/>
    </location>
</feature>
<dbReference type="PROSITE" id="PS51747">
    <property type="entry name" value="CYT_DCMP_DEAMINASES_2"/>
    <property type="match status" value="1"/>
</dbReference>
<dbReference type="GO" id="GO:0008270">
    <property type="term" value="F:zinc ion binding"/>
    <property type="evidence" value="ECO:0007669"/>
    <property type="project" value="InterPro"/>
</dbReference>
<dbReference type="GO" id="GO:0042802">
    <property type="term" value="F:identical protein binding"/>
    <property type="evidence" value="ECO:0007669"/>
    <property type="project" value="UniProtKB-ARBA"/>
</dbReference>
<evidence type="ECO:0000256" key="3">
    <source>
        <dbReference type="ARBA" id="ARBA00022801"/>
    </source>
</evidence>
<dbReference type="Proteomes" id="UP000789508">
    <property type="component" value="Unassembled WGS sequence"/>
</dbReference>
<dbReference type="InterPro" id="IPR050202">
    <property type="entry name" value="Cyt/Deoxycyt_deaminase"/>
</dbReference>
<evidence type="ECO:0000256" key="2">
    <source>
        <dbReference type="ARBA" id="ARBA00022723"/>
    </source>
</evidence>
<dbReference type="CDD" id="cd01283">
    <property type="entry name" value="cytidine_deaminase"/>
    <property type="match status" value="1"/>
</dbReference>
<comment type="caution">
    <text evidence="6">The sequence shown here is derived from an EMBL/GenBank/DDBJ whole genome shotgun (WGS) entry which is preliminary data.</text>
</comment>
<proteinExistence type="inferred from homology"/>
<dbReference type="PANTHER" id="PTHR11644:SF2">
    <property type="entry name" value="CYTIDINE DEAMINASE"/>
    <property type="match status" value="1"/>
</dbReference>
<dbReference type="NCBIfam" id="NF004064">
    <property type="entry name" value="PRK05578.1"/>
    <property type="match status" value="1"/>
</dbReference>
<keyword evidence="3" id="KW-0378">Hydrolase</keyword>
<dbReference type="OrthoDB" id="414540at2759"/>
<organism evidence="6 7">
    <name type="scientific">Ambispora leptoticha</name>
    <dbReference type="NCBI Taxonomy" id="144679"/>
    <lineage>
        <taxon>Eukaryota</taxon>
        <taxon>Fungi</taxon>
        <taxon>Fungi incertae sedis</taxon>
        <taxon>Mucoromycota</taxon>
        <taxon>Glomeromycotina</taxon>
        <taxon>Glomeromycetes</taxon>
        <taxon>Archaeosporales</taxon>
        <taxon>Ambisporaceae</taxon>
        <taxon>Ambispora</taxon>
    </lineage>
</organism>
<dbReference type="GO" id="GO:0072527">
    <property type="term" value="P:pyrimidine-containing compound metabolic process"/>
    <property type="evidence" value="ECO:0007669"/>
    <property type="project" value="UniProtKB-ARBA"/>
</dbReference>
<keyword evidence="2" id="KW-0479">Metal-binding</keyword>
<dbReference type="GO" id="GO:0005829">
    <property type="term" value="C:cytosol"/>
    <property type="evidence" value="ECO:0007669"/>
    <property type="project" value="TreeGrafter"/>
</dbReference>
<dbReference type="EMBL" id="CAJVPS010001268">
    <property type="protein sequence ID" value="CAG8531684.1"/>
    <property type="molecule type" value="Genomic_DNA"/>
</dbReference>
<dbReference type="SUPFAM" id="SSF53927">
    <property type="entry name" value="Cytidine deaminase-like"/>
    <property type="match status" value="1"/>
</dbReference>
<keyword evidence="7" id="KW-1185">Reference proteome</keyword>
<evidence type="ECO:0000259" key="5">
    <source>
        <dbReference type="PROSITE" id="PS51747"/>
    </source>
</evidence>
<dbReference type="PANTHER" id="PTHR11644">
    <property type="entry name" value="CYTIDINE DEAMINASE"/>
    <property type="match status" value="1"/>
</dbReference>
<evidence type="ECO:0000313" key="7">
    <source>
        <dbReference type="Proteomes" id="UP000789508"/>
    </source>
</evidence>
<reference evidence="6" key="1">
    <citation type="submission" date="2021-06" db="EMBL/GenBank/DDBJ databases">
        <authorList>
            <person name="Kallberg Y."/>
            <person name="Tangrot J."/>
            <person name="Rosling A."/>
        </authorList>
    </citation>
    <scope>NUCLEOTIDE SEQUENCE</scope>
    <source>
        <strain evidence="6">FL130A</strain>
    </source>
</reference>
<evidence type="ECO:0000256" key="1">
    <source>
        <dbReference type="ARBA" id="ARBA00006576"/>
    </source>
</evidence>
<evidence type="ECO:0000313" key="6">
    <source>
        <dbReference type="EMBL" id="CAG8531684.1"/>
    </source>
</evidence>
<dbReference type="InterPro" id="IPR016192">
    <property type="entry name" value="APOBEC/CMP_deaminase_Zn-bd"/>
</dbReference>